<dbReference type="GO" id="GO:0031146">
    <property type="term" value="P:SCF-dependent proteasomal ubiquitin-dependent protein catabolic process"/>
    <property type="evidence" value="ECO:0007669"/>
    <property type="project" value="TreeGrafter"/>
</dbReference>
<reference evidence="4" key="1">
    <citation type="submission" date="2021-01" db="EMBL/GenBank/DDBJ databases">
        <authorList>
            <person name="Corre E."/>
            <person name="Pelletier E."/>
            <person name="Niang G."/>
            <person name="Scheremetjew M."/>
            <person name="Finn R."/>
            <person name="Kale V."/>
            <person name="Holt S."/>
            <person name="Cochrane G."/>
            <person name="Meng A."/>
            <person name="Brown T."/>
            <person name="Cohen L."/>
        </authorList>
    </citation>
    <scope>NUCLEOTIDE SEQUENCE</scope>
    <source>
        <strain evidence="4">CCMP2078</strain>
    </source>
</reference>
<dbReference type="InterPro" id="IPR036047">
    <property type="entry name" value="F-box-like_dom_sf"/>
</dbReference>
<sequence length="350" mass="40148">MDQEERVLSQRARHRGQRPLLRPQSGSREDTAGDFYAELQSSNGAEEMKMSDGCVREEVNVLEGRIGYVVEDWHERVAWGLVEADGEEILIGDPSKDEDSSEQQDIVEAAGSAEKKCYMGLLGEDLIYHVIRYLEADMYGVLACCSHEMHRIATSDNLFRELCIWTYTVQSQRGRMRVERWGGHWRSMFLLRPRVRVNGLYFQRVSYIKTPDRNMWYQGEPGEILECVYYRYLRFFASGVALYGISLQPPKVAAGMLEMPDESSNAVSKGDYVVLPGCRVVANFMAEFGRVELNMQVGNGERGHFTRLLLLRHLQYPFASQGGEARELPILANIFKFRRLPIRTKPKGVW</sequence>
<evidence type="ECO:0000313" key="4">
    <source>
        <dbReference type="EMBL" id="CAD8253780.1"/>
    </source>
</evidence>
<dbReference type="InterPro" id="IPR045464">
    <property type="entry name" value="Hrt3/FBXO9_C"/>
</dbReference>
<dbReference type="SUPFAM" id="SSF81383">
    <property type="entry name" value="F-box domain"/>
    <property type="match status" value="1"/>
</dbReference>
<dbReference type="PANTHER" id="PTHR12874:SF9">
    <property type="entry name" value="F-BOX ONLY PROTEIN 48"/>
    <property type="match status" value="1"/>
</dbReference>
<feature type="region of interest" description="Disordered" evidence="2">
    <location>
        <begin position="1"/>
        <end position="34"/>
    </location>
</feature>
<dbReference type="GO" id="GO:0019005">
    <property type="term" value="C:SCF ubiquitin ligase complex"/>
    <property type="evidence" value="ECO:0007669"/>
    <property type="project" value="TreeGrafter"/>
</dbReference>
<gene>
    <name evidence="4" type="ORF">PPYR1160_LOCUS3272</name>
</gene>
<evidence type="ECO:0000256" key="2">
    <source>
        <dbReference type="SAM" id="MobiDB-lite"/>
    </source>
</evidence>
<keyword evidence="1" id="KW-0833">Ubl conjugation pathway</keyword>
<dbReference type="Pfam" id="PF19270">
    <property type="entry name" value="FBO_C"/>
    <property type="match status" value="1"/>
</dbReference>
<dbReference type="AlphaFoldDB" id="A0A7R9U3W2"/>
<accession>A0A7R9U3W2</accession>
<dbReference type="PANTHER" id="PTHR12874">
    <property type="entry name" value="F-BOX ONLY PROTEIN 48-RELATED"/>
    <property type="match status" value="1"/>
</dbReference>
<proteinExistence type="predicted"/>
<evidence type="ECO:0000259" key="3">
    <source>
        <dbReference type="Pfam" id="PF19270"/>
    </source>
</evidence>
<organism evidence="4">
    <name type="scientific">Pinguiococcus pyrenoidosus</name>
    <dbReference type="NCBI Taxonomy" id="172671"/>
    <lineage>
        <taxon>Eukaryota</taxon>
        <taxon>Sar</taxon>
        <taxon>Stramenopiles</taxon>
        <taxon>Ochrophyta</taxon>
        <taxon>Pinguiophyceae</taxon>
        <taxon>Pinguiochrysidales</taxon>
        <taxon>Pinguiochrysidaceae</taxon>
        <taxon>Pinguiococcus</taxon>
    </lineage>
</organism>
<evidence type="ECO:0000256" key="1">
    <source>
        <dbReference type="ARBA" id="ARBA00022786"/>
    </source>
</evidence>
<name>A0A7R9U3W2_9STRA</name>
<dbReference type="EMBL" id="HBEA01004319">
    <property type="protein sequence ID" value="CAD8253780.1"/>
    <property type="molecule type" value="Transcribed_RNA"/>
</dbReference>
<protein>
    <recommendedName>
        <fullName evidence="3">F-box protein Hrt3/FBXO9 C-terminal domain-containing protein</fullName>
    </recommendedName>
</protein>
<dbReference type="GO" id="GO:0005737">
    <property type="term" value="C:cytoplasm"/>
    <property type="evidence" value="ECO:0007669"/>
    <property type="project" value="TreeGrafter"/>
</dbReference>
<feature type="domain" description="F-box protein Hrt3/FBXO9 C-terminal" evidence="3">
    <location>
        <begin position="178"/>
        <end position="284"/>
    </location>
</feature>